<dbReference type="Proteomes" id="UP001441944">
    <property type="component" value="Unassembled WGS sequence"/>
</dbReference>
<dbReference type="EMBL" id="BAABWU010000037">
    <property type="protein sequence ID" value="GAA6198753.1"/>
    <property type="molecule type" value="Genomic_DNA"/>
</dbReference>
<keyword evidence="4" id="KW-1185">Reference proteome</keyword>
<dbReference type="SUPFAM" id="SSF52499">
    <property type="entry name" value="Isochorismatase-like hydrolases"/>
    <property type="match status" value="1"/>
</dbReference>
<dbReference type="Gene3D" id="3.40.50.850">
    <property type="entry name" value="Isochorismatase-like"/>
    <property type="match status" value="1"/>
</dbReference>
<dbReference type="PANTHER" id="PTHR43540">
    <property type="entry name" value="PEROXYUREIDOACRYLATE/UREIDOACRYLATE AMIDOHYDROLASE-RELATED"/>
    <property type="match status" value="1"/>
</dbReference>
<dbReference type="CDD" id="cd00431">
    <property type="entry name" value="cysteine_hydrolases"/>
    <property type="match status" value="1"/>
</dbReference>
<evidence type="ECO:0000313" key="4">
    <source>
        <dbReference type="Proteomes" id="UP001441944"/>
    </source>
</evidence>
<dbReference type="RefSeq" id="WP_353402758.1">
    <property type="nucleotide sequence ID" value="NZ_BAABWU010000037.1"/>
</dbReference>
<gene>
    <name evidence="3" type="ORF">NBRC116598_42000</name>
</gene>
<evidence type="ECO:0000313" key="3">
    <source>
        <dbReference type="EMBL" id="GAA6198753.1"/>
    </source>
</evidence>
<evidence type="ECO:0000256" key="1">
    <source>
        <dbReference type="ARBA" id="ARBA00022801"/>
    </source>
</evidence>
<feature type="domain" description="Isochorismatase-like" evidence="2">
    <location>
        <begin position="12"/>
        <end position="158"/>
    </location>
</feature>
<proteinExistence type="predicted"/>
<name>A0ABQ0AS96_9RHOB</name>
<reference evidence="3 4" key="1">
    <citation type="submission" date="2024-04" db="EMBL/GenBank/DDBJ databases">
        <title>Draft genome sequence of Pseudophaeobacter arcticus NBRC 116598.</title>
        <authorList>
            <person name="Miyakawa T."/>
            <person name="Kusuya Y."/>
            <person name="Miura T."/>
        </authorList>
    </citation>
    <scope>NUCLEOTIDE SEQUENCE [LARGE SCALE GENOMIC DNA]</scope>
    <source>
        <strain evidence="3 4">SU-CL00105</strain>
    </source>
</reference>
<dbReference type="InterPro" id="IPR036380">
    <property type="entry name" value="Isochorismatase-like_sf"/>
</dbReference>
<dbReference type="GO" id="GO:0016787">
    <property type="term" value="F:hydrolase activity"/>
    <property type="evidence" value="ECO:0007669"/>
    <property type="project" value="UniProtKB-KW"/>
</dbReference>
<dbReference type="InterPro" id="IPR050272">
    <property type="entry name" value="Isochorismatase-like_hydrls"/>
</dbReference>
<organism evidence="3 4">
    <name type="scientific">Pseudophaeobacter arcticus</name>
    <dbReference type="NCBI Taxonomy" id="385492"/>
    <lineage>
        <taxon>Bacteria</taxon>
        <taxon>Pseudomonadati</taxon>
        <taxon>Pseudomonadota</taxon>
        <taxon>Alphaproteobacteria</taxon>
        <taxon>Rhodobacterales</taxon>
        <taxon>Paracoccaceae</taxon>
        <taxon>Pseudophaeobacter</taxon>
    </lineage>
</organism>
<dbReference type="InterPro" id="IPR000868">
    <property type="entry name" value="Isochorismatase-like_dom"/>
</dbReference>
<dbReference type="PANTHER" id="PTHR43540:SF6">
    <property type="entry name" value="ISOCHORISMATASE-LIKE DOMAIN-CONTAINING PROTEIN"/>
    <property type="match status" value="1"/>
</dbReference>
<accession>A0ABQ0AS96</accession>
<keyword evidence="1 3" id="KW-0378">Hydrolase</keyword>
<evidence type="ECO:0000259" key="2">
    <source>
        <dbReference type="Pfam" id="PF00857"/>
    </source>
</evidence>
<dbReference type="Pfam" id="PF00857">
    <property type="entry name" value="Isochorismatase"/>
    <property type="match status" value="1"/>
</dbReference>
<sequence length="168" mass="19044">MTDNENIQQGEALLIVDVQNGFVCPDTSHIPALVEKLQYDYETVIATQFYNQEGSFFRTLINWEHLQADTDEFDLAFKLREDGLRVVKPIYTCVDRRLLDYLTRRAVKRVDICGIDTDICVTKCAVDLFENGIVPVVLKSFCGSTAGEGAHKHALQTLGRFIGRDQVR</sequence>
<protein>
    <submittedName>
        <fullName evidence="3">Cysteine hydrolase</fullName>
    </submittedName>
</protein>
<comment type="caution">
    <text evidence="3">The sequence shown here is derived from an EMBL/GenBank/DDBJ whole genome shotgun (WGS) entry which is preliminary data.</text>
</comment>